<protein>
    <submittedName>
        <fullName evidence="3">Uncharacterized protein</fullName>
    </submittedName>
</protein>
<reference evidence="3" key="1">
    <citation type="submission" date="2021-01" db="EMBL/GenBank/DDBJ databases">
        <authorList>
            <person name="Corre E."/>
            <person name="Pelletier E."/>
            <person name="Niang G."/>
            <person name="Scheremetjew M."/>
            <person name="Finn R."/>
            <person name="Kale V."/>
            <person name="Holt S."/>
            <person name="Cochrane G."/>
            <person name="Meng A."/>
            <person name="Brown T."/>
            <person name="Cohen L."/>
        </authorList>
    </citation>
    <scope>NUCLEOTIDE SEQUENCE</scope>
    <source>
        <strain evidence="3">NY070348D</strain>
    </source>
</reference>
<feature type="region of interest" description="Disordered" evidence="1">
    <location>
        <begin position="78"/>
        <end position="100"/>
    </location>
</feature>
<proteinExistence type="predicted"/>
<dbReference type="AlphaFoldDB" id="A0A7S2RW61"/>
<evidence type="ECO:0000256" key="1">
    <source>
        <dbReference type="SAM" id="MobiDB-lite"/>
    </source>
</evidence>
<gene>
    <name evidence="3" type="ORF">QSP1433_LOCUS7663</name>
</gene>
<accession>A0A7S2RW61</accession>
<keyword evidence="2" id="KW-0812">Transmembrane</keyword>
<organism evidence="3">
    <name type="scientific">Mucochytrium quahogii</name>
    <dbReference type="NCBI Taxonomy" id="96639"/>
    <lineage>
        <taxon>Eukaryota</taxon>
        <taxon>Sar</taxon>
        <taxon>Stramenopiles</taxon>
        <taxon>Bigyra</taxon>
        <taxon>Labyrinthulomycetes</taxon>
        <taxon>Thraustochytrida</taxon>
        <taxon>Thraustochytriidae</taxon>
        <taxon>Mucochytrium</taxon>
    </lineage>
</organism>
<keyword evidence="2" id="KW-1133">Transmembrane helix</keyword>
<sequence>MKASRVPTRLMQFVLLGVVVFSFAHLSGYYFSNFSTGANEAKEEARLMLKGVLGELEESKALSDSLSRRISELTKALAEAKESQGEANETRPRKDSNEELRKAKEDLLEFTRKDVELRTKLTGLKQQLREATGEIKSLKAIKKDDVAKDLRLRMDAQLWADEAIFTKSDKYDCRGPPSEGETNYNPMWDELRGGNPKASLCGCLRDFEEVEENCGTDSVLKASDNAYNECDVIWLVVVGDSTAQMFFHVFSNLLDTLGFATKRFKPKASPPNQRKNILDKERVAAKSSTGRLQYANSYGEEDIAFEKRGLPTVLLSFRRIHGIGASKWLAMLEAPHKQFSAVQRHGWQISPVLDEPAFIDTGSQLMDVAPATCKFEGPDKIYPDIFIAGTALWDTFYDSNMKHRSEVQRCDFKIPSSETAKNLYTKRLPTLFNKVCKNLPNSFVWRASNIPPRNIVSWKGKEHDGFNDNHKNEYPLTSFFNSEAKKTAERTGIRFYDFEETHANLGYPGIDRVHPHDHAVLAGLRDMLEPGFVPGLCDRSNEKQKRICLDQMAALREIAQNKSIAKQKEFNSHDFSRPKK</sequence>
<feature type="transmembrane region" description="Helical" evidence="2">
    <location>
        <begin position="12"/>
        <end position="31"/>
    </location>
</feature>
<evidence type="ECO:0000256" key="2">
    <source>
        <dbReference type="SAM" id="Phobius"/>
    </source>
</evidence>
<keyword evidence="2" id="KW-0472">Membrane</keyword>
<evidence type="ECO:0000313" key="3">
    <source>
        <dbReference type="EMBL" id="CAD9682353.1"/>
    </source>
</evidence>
<dbReference type="EMBL" id="HBHK01012139">
    <property type="protein sequence ID" value="CAD9682353.1"/>
    <property type="molecule type" value="Transcribed_RNA"/>
</dbReference>
<name>A0A7S2RW61_9STRA</name>